<dbReference type="PANTHER" id="PTHR43210:SF2">
    <property type="entry name" value="ATP-DEPENDENT DETHIOBIOTIN SYNTHETASE BIOD 2"/>
    <property type="match status" value="1"/>
</dbReference>
<dbReference type="NCBIfam" id="TIGR00347">
    <property type="entry name" value="bioD"/>
    <property type="match status" value="1"/>
</dbReference>
<dbReference type="RefSeq" id="WP_132010262.1">
    <property type="nucleotide sequence ID" value="NZ_JBHUNN010000001.1"/>
</dbReference>
<feature type="binding site" evidence="9">
    <location>
        <position position="48"/>
    </location>
    <ligand>
        <name>Mg(2+)</name>
        <dbReference type="ChEBI" id="CHEBI:18420"/>
    </ligand>
</feature>
<dbReference type="AlphaFoldDB" id="A0A4R2GM52"/>
<comment type="subunit">
    <text evidence="9">Homodimer.</text>
</comment>
<evidence type="ECO:0000256" key="5">
    <source>
        <dbReference type="ARBA" id="ARBA00022756"/>
    </source>
</evidence>
<dbReference type="GO" id="GO:0004141">
    <property type="term" value="F:dethiobiotin synthase activity"/>
    <property type="evidence" value="ECO:0007669"/>
    <property type="project" value="UniProtKB-UniRule"/>
</dbReference>
<feature type="binding site" evidence="9">
    <location>
        <position position="41"/>
    </location>
    <ligand>
        <name>substrate</name>
    </ligand>
</feature>
<evidence type="ECO:0000256" key="3">
    <source>
        <dbReference type="ARBA" id="ARBA00022723"/>
    </source>
</evidence>
<dbReference type="Proteomes" id="UP000294881">
    <property type="component" value="Unassembled WGS sequence"/>
</dbReference>
<dbReference type="HAMAP" id="MF_00336">
    <property type="entry name" value="BioD"/>
    <property type="match status" value="1"/>
</dbReference>
<comment type="subcellular location">
    <subcellularLocation>
        <location evidence="9">Cytoplasm</location>
    </subcellularLocation>
</comment>
<dbReference type="UniPathway" id="UPA00078">
    <property type="reaction ID" value="UER00161"/>
</dbReference>
<comment type="caution">
    <text evidence="9">Lacks conserved residue(s) required for the propagation of feature annotation.</text>
</comment>
<keyword evidence="7 9" id="KW-0460">Magnesium</keyword>
<comment type="function">
    <text evidence="9">Catalyzes a mechanistically unusual reaction, the ATP-dependent insertion of CO2 between the N7 and N8 nitrogen atoms of 7,8-diaminopelargonic acid (DAPA, also called 7,8-diammoniononanoate) to form a ureido ring.</text>
</comment>
<keyword evidence="5 9" id="KW-0093">Biotin biosynthesis</keyword>
<dbReference type="Pfam" id="PF13500">
    <property type="entry name" value="AAA_26"/>
    <property type="match status" value="1"/>
</dbReference>
<evidence type="ECO:0000256" key="7">
    <source>
        <dbReference type="ARBA" id="ARBA00022842"/>
    </source>
</evidence>
<evidence type="ECO:0000313" key="10">
    <source>
        <dbReference type="EMBL" id="TCO09398.1"/>
    </source>
</evidence>
<name>A0A4R2GM52_9HYPH</name>
<keyword evidence="3 9" id="KW-0479">Metal-binding</keyword>
<comment type="cofactor">
    <cofactor evidence="9">
        <name>Mg(2+)</name>
        <dbReference type="ChEBI" id="CHEBI:18420"/>
    </cofactor>
</comment>
<dbReference type="EC" id="6.3.3.3" evidence="9"/>
<keyword evidence="2 9" id="KW-0436">Ligase</keyword>
<dbReference type="GO" id="GO:0005524">
    <property type="term" value="F:ATP binding"/>
    <property type="evidence" value="ECO:0007669"/>
    <property type="project" value="UniProtKB-UniRule"/>
</dbReference>
<feature type="binding site" evidence="9">
    <location>
        <position position="48"/>
    </location>
    <ligand>
        <name>ATP</name>
        <dbReference type="ChEBI" id="CHEBI:30616"/>
    </ligand>
</feature>
<keyword evidence="6 9" id="KW-0067">ATP-binding</keyword>
<feature type="active site" evidence="9">
    <location>
        <position position="37"/>
    </location>
</feature>
<reference evidence="10 11" key="1">
    <citation type="submission" date="2019-03" db="EMBL/GenBank/DDBJ databases">
        <title>Genomic Encyclopedia of Type Strains, Phase IV (KMG-IV): sequencing the most valuable type-strain genomes for metagenomic binning, comparative biology and taxonomic classification.</title>
        <authorList>
            <person name="Goeker M."/>
        </authorList>
    </citation>
    <scope>NUCLEOTIDE SEQUENCE [LARGE SCALE GENOMIC DNA]</scope>
    <source>
        <strain evidence="10 11">DSM 22958</strain>
    </source>
</reference>
<evidence type="ECO:0000313" key="11">
    <source>
        <dbReference type="Proteomes" id="UP000294881"/>
    </source>
</evidence>
<dbReference type="CDD" id="cd03109">
    <property type="entry name" value="DTBS"/>
    <property type="match status" value="1"/>
</dbReference>
<evidence type="ECO:0000256" key="6">
    <source>
        <dbReference type="ARBA" id="ARBA00022840"/>
    </source>
</evidence>
<dbReference type="SUPFAM" id="SSF52540">
    <property type="entry name" value="P-loop containing nucleoside triphosphate hydrolases"/>
    <property type="match status" value="1"/>
</dbReference>
<dbReference type="GO" id="GO:0005829">
    <property type="term" value="C:cytosol"/>
    <property type="evidence" value="ECO:0007669"/>
    <property type="project" value="TreeGrafter"/>
</dbReference>
<comment type="pathway">
    <text evidence="9">Cofactor biosynthesis; biotin biosynthesis; biotin from 7,8-diaminononanoate: step 1/2.</text>
</comment>
<dbReference type="EMBL" id="SLWL01000018">
    <property type="protein sequence ID" value="TCO09398.1"/>
    <property type="molecule type" value="Genomic_DNA"/>
</dbReference>
<feature type="binding site" evidence="9">
    <location>
        <begin position="101"/>
        <end position="104"/>
    </location>
    <ligand>
        <name>ATP</name>
        <dbReference type="ChEBI" id="CHEBI:30616"/>
    </ligand>
</feature>
<evidence type="ECO:0000256" key="9">
    <source>
        <dbReference type="HAMAP-Rule" id="MF_00336"/>
    </source>
</evidence>
<sequence>MRRGTSRALIVTGTDTGVGKTVVAAGLVQALEGVYWKPVQSGLDDETDSDAARRLSGRPVLPEIYRLSLPASPHLSAEQEGVHISPDALAMPVVDGPLVIEGAGGVLVPLNRECLFIEMFRRWAAPVVLVARTGLGTINHTLLSLEALRARECRVAGVIFSGPANPDNEATIAAMGRVRSLGRVPPLAPLNPDTLAAAFSGIDLAPVREAMSC</sequence>
<comment type="similarity">
    <text evidence="9">Belongs to the dethiobiotin synthetase family.</text>
</comment>
<dbReference type="OrthoDB" id="9802097at2"/>
<protein>
    <recommendedName>
        <fullName evidence="9">ATP-dependent dethiobiotin synthetase BioD</fullName>
        <ecNumber evidence="9">6.3.3.3</ecNumber>
    </recommendedName>
    <alternativeName>
        <fullName evidence="9">DTB synthetase</fullName>
        <shortName evidence="9">DTBS</shortName>
    </alternativeName>
    <alternativeName>
        <fullName evidence="9">Dethiobiotin synthase</fullName>
    </alternativeName>
</protein>
<comment type="catalytic activity">
    <reaction evidence="9">
        <text>(7R,8S)-7,8-diammoniononanoate + CO2 + ATP = (4R,5S)-dethiobiotin + ADP + phosphate + 3 H(+)</text>
        <dbReference type="Rhea" id="RHEA:15805"/>
        <dbReference type="ChEBI" id="CHEBI:15378"/>
        <dbReference type="ChEBI" id="CHEBI:16526"/>
        <dbReference type="ChEBI" id="CHEBI:30616"/>
        <dbReference type="ChEBI" id="CHEBI:43474"/>
        <dbReference type="ChEBI" id="CHEBI:149469"/>
        <dbReference type="ChEBI" id="CHEBI:149473"/>
        <dbReference type="ChEBI" id="CHEBI:456216"/>
        <dbReference type="EC" id="6.3.3.3"/>
    </reaction>
</comment>
<dbReference type="GO" id="GO:0009102">
    <property type="term" value="P:biotin biosynthetic process"/>
    <property type="evidence" value="ECO:0007669"/>
    <property type="project" value="UniProtKB-UniRule"/>
</dbReference>
<dbReference type="Gene3D" id="3.40.50.300">
    <property type="entry name" value="P-loop containing nucleotide triphosphate hydrolases"/>
    <property type="match status" value="1"/>
</dbReference>
<keyword evidence="1 9" id="KW-0963">Cytoplasm</keyword>
<organism evidence="10 11">
    <name type="scientific">Camelimonas lactis</name>
    <dbReference type="NCBI Taxonomy" id="659006"/>
    <lineage>
        <taxon>Bacteria</taxon>
        <taxon>Pseudomonadati</taxon>
        <taxon>Pseudomonadota</taxon>
        <taxon>Alphaproteobacteria</taxon>
        <taxon>Hyphomicrobiales</taxon>
        <taxon>Chelatococcaceae</taxon>
        <taxon>Camelimonas</taxon>
    </lineage>
</organism>
<dbReference type="GO" id="GO:0000287">
    <property type="term" value="F:magnesium ion binding"/>
    <property type="evidence" value="ECO:0007669"/>
    <property type="project" value="UniProtKB-UniRule"/>
</dbReference>
<dbReference type="InterPro" id="IPR027417">
    <property type="entry name" value="P-loop_NTPase"/>
</dbReference>
<evidence type="ECO:0000256" key="4">
    <source>
        <dbReference type="ARBA" id="ARBA00022741"/>
    </source>
</evidence>
<evidence type="ECO:0000256" key="1">
    <source>
        <dbReference type="ARBA" id="ARBA00022490"/>
    </source>
</evidence>
<comment type="catalytic activity">
    <reaction evidence="8">
        <text>(7R,8S)-8-amino-7-(carboxyamino)nonanoate + ATP = (4R,5S)-dethiobiotin + ADP + phosphate + H(+)</text>
        <dbReference type="Rhea" id="RHEA:63684"/>
        <dbReference type="ChEBI" id="CHEBI:15378"/>
        <dbReference type="ChEBI" id="CHEBI:30616"/>
        <dbReference type="ChEBI" id="CHEBI:43474"/>
        <dbReference type="ChEBI" id="CHEBI:149470"/>
        <dbReference type="ChEBI" id="CHEBI:149473"/>
        <dbReference type="ChEBI" id="CHEBI:456216"/>
    </reaction>
</comment>
<dbReference type="PANTHER" id="PTHR43210">
    <property type="entry name" value="DETHIOBIOTIN SYNTHETASE"/>
    <property type="match status" value="1"/>
</dbReference>
<evidence type="ECO:0000256" key="8">
    <source>
        <dbReference type="ARBA" id="ARBA00047386"/>
    </source>
</evidence>
<keyword evidence="11" id="KW-1185">Reference proteome</keyword>
<proteinExistence type="inferred from homology"/>
<feature type="binding site" evidence="9">
    <location>
        <position position="101"/>
    </location>
    <ligand>
        <name>Mg(2+)</name>
        <dbReference type="ChEBI" id="CHEBI:18420"/>
    </ligand>
</feature>
<comment type="caution">
    <text evidence="10">The sequence shown here is derived from an EMBL/GenBank/DDBJ whole genome shotgun (WGS) entry which is preliminary data.</text>
</comment>
<feature type="binding site" evidence="9">
    <location>
        <position position="21"/>
    </location>
    <ligand>
        <name>Mg(2+)</name>
        <dbReference type="ChEBI" id="CHEBI:18420"/>
    </ligand>
</feature>
<feature type="binding site" evidence="9">
    <location>
        <begin position="17"/>
        <end position="22"/>
    </location>
    <ligand>
        <name>ATP</name>
        <dbReference type="ChEBI" id="CHEBI:30616"/>
    </ligand>
</feature>
<keyword evidence="4 9" id="KW-0547">Nucleotide-binding</keyword>
<evidence type="ECO:0000256" key="2">
    <source>
        <dbReference type="ARBA" id="ARBA00022598"/>
    </source>
</evidence>
<accession>A0A4R2GM52</accession>
<dbReference type="InterPro" id="IPR004472">
    <property type="entry name" value="DTB_synth_BioD"/>
</dbReference>
<gene>
    <name evidence="9" type="primary">bioD</name>
    <name evidence="10" type="ORF">EV666_1184</name>
</gene>
<dbReference type="PIRSF" id="PIRSF006755">
    <property type="entry name" value="DTB_synth"/>
    <property type="match status" value="1"/>
</dbReference>